<proteinExistence type="predicted"/>
<feature type="compositionally biased region" description="Polar residues" evidence="1">
    <location>
        <begin position="213"/>
        <end position="222"/>
    </location>
</feature>
<dbReference type="HOGENOM" id="CLU_022446_0_0_1"/>
<evidence type="ECO:0000313" key="2">
    <source>
        <dbReference type="EMBL" id="EEA19350.1"/>
    </source>
</evidence>
<name>B6QSE2_TALMQ</name>
<dbReference type="OrthoDB" id="4224428at2759"/>
<dbReference type="Proteomes" id="UP000001294">
    <property type="component" value="Unassembled WGS sequence"/>
</dbReference>
<organism evidence="2 3">
    <name type="scientific">Talaromyces marneffei (strain ATCC 18224 / CBS 334.59 / QM 7333)</name>
    <name type="common">Penicillium marneffei</name>
    <dbReference type="NCBI Taxonomy" id="441960"/>
    <lineage>
        <taxon>Eukaryota</taxon>
        <taxon>Fungi</taxon>
        <taxon>Dikarya</taxon>
        <taxon>Ascomycota</taxon>
        <taxon>Pezizomycotina</taxon>
        <taxon>Eurotiomycetes</taxon>
        <taxon>Eurotiomycetidae</taxon>
        <taxon>Eurotiales</taxon>
        <taxon>Trichocomaceae</taxon>
        <taxon>Talaromyces</taxon>
        <taxon>Talaromyces sect. Talaromyces</taxon>
    </lineage>
</organism>
<dbReference type="EMBL" id="DS995905">
    <property type="protein sequence ID" value="EEA19350.1"/>
    <property type="molecule type" value="Genomic_DNA"/>
</dbReference>
<feature type="compositionally biased region" description="Basic and acidic residues" evidence="1">
    <location>
        <begin position="275"/>
        <end position="286"/>
    </location>
</feature>
<gene>
    <name evidence="2" type="ORF">PMAA_001450</name>
</gene>
<evidence type="ECO:0000313" key="3">
    <source>
        <dbReference type="Proteomes" id="UP000001294"/>
    </source>
</evidence>
<reference evidence="3" key="1">
    <citation type="journal article" date="2015" name="Genome Announc.">
        <title>Genome sequence of the AIDS-associated pathogen Penicillium marneffei (ATCC18224) and its near taxonomic relative Talaromyces stipitatus (ATCC10500).</title>
        <authorList>
            <person name="Nierman W.C."/>
            <person name="Fedorova-Abrams N.D."/>
            <person name="Andrianopoulos A."/>
        </authorList>
    </citation>
    <scope>NUCLEOTIDE SEQUENCE [LARGE SCALE GENOMIC DNA]</scope>
    <source>
        <strain evidence="3">ATCC 18224 / CBS 334.59 / QM 7333</strain>
    </source>
</reference>
<dbReference type="AlphaFoldDB" id="B6QSE2"/>
<dbReference type="VEuPathDB" id="FungiDB:PMAA_001450"/>
<feature type="compositionally biased region" description="Polar residues" evidence="1">
    <location>
        <begin position="288"/>
        <end position="303"/>
    </location>
</feature>
<feature type="region of interest" description="Disordered" evidence="1">
    <location>
        <begin position="210"/>
        <end position="314"/>
    </location>
</feature>
<keyword evidence="3" id="KW-1185">Reference proteome</keyword>
<feature type="compositionally biased region" description="Basic and acidic residues" evidence="1">
    <location>
        <begin position="127"/>
        <end position="142"/>
    </location>
</feature>
<evidence type="ECO:0000256" key="1">
    <source>
        <dbReference type="SAM" id="MobiDB-lite"/>
    </source>
</evidence>
<sequence>MAETVSLCLSYITESSNESLKSFDSGLTAADDAINLLKANTTNGSIEAADVSSLTYCSPVRWIEILSSVYMDKQDQSTNMDMKPVARETKKARSVTSSHTVERGESSGTHASIVKSTEAAGKVNSNRKVDVGQRSDQTHRQEGFYGDLGTGDDIELEIMIKRAFRLSVTDGLQEFTRFTVAETQYMNKGKEPIRPTVTETSSFAACISRNKEGNVQSNNNNRRPLRSALKKDSISLTRLTAKRQSSTQSTESDQSAAKTVVQFDSHEGNSQARLHKSENKRTEIDGSWKSNHNQSDDGNSQDTTSDEENQDYNNGELREQLDIIVKRNPSSAITVRPYTNTMTGQEVFLFNHGIVIPRKDTSKLIYGVAIPGKIFRQKKNRYSSTFTFLVALSKANLDILDIGTAKSDLIRTLILDDAEEAYRKSKYGDYTWVGITKERKHRYDPDTRSWLSLFYPSQWPRHGLVLSEGQNPPENSCKFRMISLCGKVLYQWYVRCEPRKSFGPRNIIARLSCGEDGTCEKLLNWDPESGPMIHNDSVKRWTEIDPNREGVDLPDMFYPFMKFWIIEGPPREEPPPVRRLLEIQANIMEETKIE</sequence>
<dbReference type="PhylomeDB" id="B6QSE2"/>
<accession>B6QSE2</accession>
<feature type="compositionally biased region" description="Low complexity" evidence="1">
    <location>
        <begin position="244"/>
        <end position="255"/>
    </location>
</feature>
<protein>
    <submittedName>
        <fullName evidence="2">Uncharacterized protein</fullName>
    </submittedName>
</protein>
<feature type="region of interest" description="Disordered" evidence="1">
    <location>
        <begin position="77"/>
        <end position="146"/>
    </location>
</feature>